<keyword evidence="3" id="KW-1185">Reference proteome</keyword>
<gene>
    <name evidence="2" type="ORF">Anapl_00307</name>
</gene>
<sequence length="408" mass="44051">MHKASVLPCLAHKQRFTQWATPPSLLTTAPVLPASPAHINWDLFVEAYNLPPSSLIWPATSSPSHCIFLPSFASLECKNNYAEQLQKPAASPLPASRPAAATGTCLEAPIGDWEHCTRLSGVKGEERESSAAPRRSCLTPPNAATYPASRGGCRGQLEPWAAAGSKSQTTQPNRSTGAPSAASRYLSPTGWPQAPLAPQNMPTPTRHHSPTLTNISAQTLSLSIRRELVLNLKQGILKAGKLICMREDTRWSDPSPIKLLPGKLPLLIISGLELPGEPPALCTAEDTPSAPPPFAHLGLRAEGLVNPGHPPLPAVWPRSCKDLPARAMLQQQQLSYGAGMRACRAFRKGKYSRLKASPGRTSLSKPRQQNPPCSQNPWAPTPTPLSHSIQLCCWITQANVMLLSHYRE</sequence>
<feature type="region of interest" description="Disordered" evidence="1">
    <location>
        <begin position="121"/>
        <end position="143"/>
    </location>
</feature>
<accession>R0M1V6</accession>
<dbReference type="Proteomes" id="UP000296049">
    <property type="component" value="Unassembled WGS sequence"/>
</dbReference>
<evidence type="ECO:0000313" key="2">
    <source>
        <dbReference type="EMBL" id="EOB08080.1"/>
    </source>
</evidence>
<reference evidence="3" key="1">
    <citation type="journal article" date="2013" name="Nat. Genet.">
        <title>The duck genome and transcriptome provide insight into an avian influenza virus reservoir species.</title>
        <authorList>
            <person name="Huang Y."/>
            <person name="Li Y."/>
            <person name="Burt D.W."/>
            <person name="Chen H."/>
            <person name="Zhang Y."/>
            <person name="Qian W."/>
            <person name="Kim H."/>
            <person name="Gan S."/>
            <person name="Zhao Y."/>
            <person name="Li J."/>
            <person name="Yi K."/>
            <person name="Feng H."/>
            <person name="Zhu P."/>
            <person name="Li B."/>
            <person name="Liu Q."/>
            <person name="Fairley S."/>
            <person name="Magor K.E."/>
            <person name="Du Z."/>
            <person name="Hu X."/>
            <person name="Goodman L."/>
            <person name="Tafer H."/>
            <person name="Vignal A."/>
            <person name="Lee T."/>
            <person name="Kim K.W."/>
            <person name="Sheng Z."/>
            <person name="An Y."/>
            <person name="Searle S."/>
            <person name="Herrero J."/>
            <person name="Groenen M.A."/>
            <person name="Crooijmans R.P."/>
            <person name="Faraut T."/>
            <person name="Cai Q."/>
            <person name="Webster R.G."/>
            <person name="Aldridge J.R."/>
            <person name="Warren W.C."/>
            <person name="Bartschat S."/>
            <person name="Kehr S."/>
            <person name="Marz M."/>
            <person name="Stadler P.F."/>
            <person name="Smith J."/>
            <person name="Kraus R.H."/>
            <person name="Zhao Y."/>
            <person name="Ren L."/>
            <person name="Fei J."/>
            <person name="Morisson M."/>
            <person name="Kaiser P."/>
            <person name="Griffin D.K."/>
            <person name="Rao M."/>
            <person name="Pitel F."/>
            <person name="Wang J."/>
            <person name="Li N."/>
        </authorList>
    </citation>
    <scope>NUCLEOTIDE SEQUENCE [LARGE SCALE GENOMIC DNA]</scope>
</reference>
<feature type="region of interest" description="Disordered" evidence="1">
    <location>
        <begin position="161"/>
        <end position="208"/>
    </location>
</feature>
<feature type="compositionally biased region" description="Polar residues" evidence="1">
    <location>
        <begin position="165"/>
        <end position="178"/>
    </location>
</feature>
<feature type="region of interest" description="Disordered" evidence="1">
    <location>
        <begin position="352"/>
        <end position="379"/>
    </location>
</feature>
<organism evidence="2 3">
    <name type="scientific">Anas platyrhynchos</name>
    <name type="common">Mallard</name>
    <name type="synonym">Anas boschas</name>
    <dbReference type="NCBI Taxonomy" id="8839"/>
    <lineage>
        <taxon>Eukaryota</taxon>
        <taxon>Metazoa</taxon>
        <taxon>Chordata</taxon>
        <taxon>Craniata</taxon>
        <taxon>Vertebrata</taxon>
        <taxon>Euteleostomi</taxon>
        <taxon>Archelosauria</taxon>
        <taxon>Archosauria</taxon>
        <taxon>Dinosauria</taxon>
        <taxon>Saurischia</taxon>
        <taxon>Theropoda</taxon>
        <taxon>Coelurosauria</taxon>
        <taxon>Aves</taxon>
        <taxon>Neognathae</taxon>
        <taxon>Galloanserae</taxon>
        <taxon>Anseriformes</taxon>
        <taxon>Anatidae</taxon>
        <taxon>Anatinae</taxon>
        <taxon>Anas</taxon>
    </lineage>
</organism>
<dbReference type="AlphaFoldDB" id="R0M1V6"/>
<proteinExistence type="predicted"/>
<dbReference type="EMBL" id="KB742479">
    <property type="protein sequence ID" value="EOB08080.1"/>
    <property type="molecule type" value="Genomic_DNA"/>
</dbReference>
<feature type="compositionally biased region" description="Polar residues" evidence="1">
    <location>
        <begin position="359"/>
        <end position="379"/>
    </location>
</feature>
<evidence type="ECO:0000313" key="3">
    <source>
        <dbReference type="Proteomes" id="UP000296049"/>
    </source>
</evidence>
<evidence type="ECO:0000256" key="1">
    <source>
        <dbReference type="SAM" id="MobiDB-lite"/>
    </source>
</evidence>
<name>R0M1V6_ANAPL</name>
<protein>
    <submittedName>
        <fullName evidence="2">Uncharacterized protein</fullName>
    </submittedName>
</protein>